<dbReference type="InterPro" id="IPR028910">
    <property type="entry name" value="Tox-PL-2_dom"/>
</dbReference>
<reference evidence="2" key="2">
    <citation type="submission" date="2022-10" db="EMBL/GenBank/DDBJ databases">
        <authorList>
            <person name="Ngo T.-E."/>
        </authorList>
    </citation>
    <scope>NUCLEOTIDE SEQUENCE</scope>
    <source>
        <strain evidence="2">JHB</strain>
    </source>
</reference>
<gene>
    <name evidence="2" type="ORF">BJP36_41760</name>
</gene>
<dbReference type="AlphaFoldDB" id="A0A9Q9SSN6"/>
<dbReference type="Pfam" id="PF15643">
    <property type="entry name" value="Tox-PL-2"/>
    <property type="match status" value="1"/>
</dbReference>
<sequence>MNHSPIVFDNLARDGMSREDWLNDFHCPSEEFIVEEL</sequence>
<name>A0A9Q9SSN6_MOOP1</name>
<reference evidence="2" key="1">
    <citation type="journal article" date="2017" name="Proc. Natl. Acad. Sci. U.S.A.">
        <title>Comparative genomics uncovers the prolific and distinctive metabolic potential of the cyanobacterial genus Moorea.</title>
        <authorList>
            <person name="Leao T."/>
            <person name="Castelao G."/>
            <person name="Korobeynikov A."/>
            <person name="Monroe E.A."/>
            <person name="Podell S."/>
            <person name="Glukhov E."/>
            <person name="Allen E.E."/>
            <person name="Gerwick W.H."/>
            <person name="Gerwick L."/>
        </authorList>
    </citation>
    <scope>NUCLEOTIDE SEQUENCE</scope>
    <source>
        <strain evidence="2">JHB</strain>
    </source>
</reference>
<accession>A0A9Q9SSN6</accession>
<feature type="domain" description="Tox-PL-2" evidence="1">
    <location>
        <begin position="2"/>
        <end position="26"/>
    </location>
</feature>
<protein>
    <recommendedName>
        <fullName evidence="1">Tox-PL-2 domain-containing protein</fullName>
    </recommendedName>
</protein>
<dbReference type="Proteomes" id="UP000176944">
    <property type="component" value="Chromosome"/>
</dbReference>
<dbReference type="EMBL" id="CP017708">
    <property type="protein sequence ID" value="WAN68893.1"/>
    <property type="molecule type" value="Genomic_DNA"/>
</dbReference>
<proteinExistence type="predicted"/>
<evidence type="ECO:0000259" key="1">
    <source>
        <dbReference type="Pfam" id="PF15643"/>
    </source>
</evidence>
<organism evidence="2">
    <name type="scientific">Moorena producens (strain JHB)</name>
    <dbReference type="NCBI Taxonomy" id="1454205"/>
    <lineage>
        <taxon>Bacteria</taxon>
        <taxon>Bacillati</taxon>
        <taxon>Cyanobacteriota</taxon>
        <taxon>Cyanophyceae</taxon>
        <taxon>Coleofasciculales</taxon>
        <taxon>Coleofasciculaceae</taxon>
        <taxon>Moorena</taxon>
    </lineage>
</organism>
<evidence type="ECO:0000313" key="2">
    <source>
        <dbReference type="EMBL" id="WAN68893.1"/>
    </source>
</evidence>